<protein>
    <submittedName>
        <fullName evidence="1">Four helix bundle protein</fullName>
    </submittedName>
</protein>
<dbReference type="Pfam" id="PF05635">
    <property type="entry name" value="23S_rRNA_IVP"/>
    <property type="match status" value="1"/>
</dbReference>
<dbReference type="InterPro" id="IPR036583">
    <property type="entry name" value="23S_rRNA_IVS_sf"/>
</dbReference>
<comment type="caution">
    <text evidence="1">The sequence shown here is derived from an EMBL/GenBank/DDBJ whole genome shotgun (WGS) entry which is preliminary data.</text>
</comment>
<evidence type="ECO:0000313" key="2">
    <source>
        <dbReference type="Proteomes" id="UP000269154"/>
    </source>
</evidence>
<dbReference type="CDD" id="cd16377">
    <property type="entry name" value="23S_rRNA_IVP_like"/>
    <property type="match status" value="1"/>
</dbReference>
<name>A0A3N6P9M3_9CYAN</name>
<dbReference type="PANTHER" id="PTHR38471">
    <property type="entry name" value="FOUR HELIX BUNDLE PROTEIN"/>
    <property type="match status" value="1"/>
</dbReference>
<dbReference type="SUPFAM" id="SSF158446">
    <property type="entry name" value="IVS-encoded protein-like"/>
    <property type="match status" value="2"/>
</dbReference>
<organism evidence="1 2">
    <name type="scientific">Okeania hirsuta</name>
    <dbReference type="NCBI Taxonomy" id="1458930"/>
    <lineage>
        <taxon>Bacteria</taxon>
        <taxon>Bacillati</taxon>
        <taxon>Cyanobacteriota</taxon>
        <taxon>Cyanophyceae</taxon>
        <taxon>Oscillatoriophycideae</taxon>
        <taxon>Oscillatoriales</taxon>
        <taxon>Microcoleaceae</taxon>
        <taxon>Okeania</taxon>
    </lineage>
</organism>
<proteinExistence type="predicted"/>
<reference evidence="1 2" key="1">
    <citation type="journal article" date="2018" name="ACS Chem. Biol.">
        <title>Ketoreductase domain dysfunction expands chemodiversity: malyngamide biosynthesis in the cyanobacterium Okeania hirsuta.</title>
        <authorList>
            <person name="Moss N.A."/>
            <person name="Leao T."/>
            <person name="Rankin M."/>
            <person name="McCullough T.M."/>
            <person name="Qu P."/>
            <person name="Korobeynikov A."/>
            <person name="Smith J.L."/>
            <person name="Gerwick L."/>
            <person name="Gerwick W.H."/>
        </authorList>
    </citation>
    <scope>NUCLEOTIDE SEQUENCE [LARGE SCALE GENOMIC DNA]</scope>
    <source>
        <strain evidence="1 2">PAB10Feb10-1</strain>
    </source>
</reference>
<evidence type="ECO:0000313" key="1">
    <source>
        <dbReference type="EMBL" id="RQH36634.1"/>
    </source>
</evidence>
<dbReference type="NCBIfam" id="TIGR02436">
    <property type="entry name" value="four helix bundle protein"/>
    <property type="match status" value="2"/>
</dbReference>
<accession>A0A3N6P9M3</accession>
<dbReference type="Proteomes" id="UP000269154">
    <property type="component" value="Unassembled WGS sequence"/>
</dbReference>
<dbReference type="EMBL" id="RCBY01000117">
    <property type="protein sequence ID" value="RQH36634.1"/>
    <property type="molecule type" value="Genomic_DNA"/>
</dbReference>
<dbReference type="RefSeq" id="WP_192901290.1">
    <property type="nucleotide sequence ID" value="NZ_CAWOLW010000021.1"/>
</dbReference>
<dbReference type="AlphaFoldDB" id="A0A3N6P9M3"/>
<dbReference type="PANTHER" id="PTHR38471:SF2">
    <property type="entry name" value="FOUR HELIX BUNDLE PROTEIN"/>
    <property type="match status" value="1"/>
</dbReference>
<keyword evidence="2" id="KW-1185">Reference proteome</keyword>
<gene>
    <name evidence="1" type="ORF">D5R40_19235</name>
</gene>
<dbReference type="Gene3D" id="1.20.1440.60">
    <property type="entry name" value="23S rRNA-intervening sequence"/>
    <property type="match status" value="2"/>
</dbReference>
<dbReference type="InterPro" id="IPR012657">
    <property type="entry name" value="23S_rRNA-intervening_sequence"/>
</dbReference>
<sequence>MKREPAKNFRDLIVWQKAHQLVLDVYGFSSNFPKTETYGLTSQLRRASVSVPANIVEGFRKKGLADKIRFLNIAQGSLEESRYYLILANDLGYGDTSKLLLDLEEVLNIAQGSLEESRYYLILANDLGYGDTSKLLLDLEEVSKLLDSYINAIEQCK</sequence>